<dbReference type="EMBL" id="CASHSV030000109">
    <property type="protein sequence ID" value="CAJ2646378.1"/>
    <property type="molecule type" value="Genomic_DNA"/>
</dbReference>
<dbReference type="Proteomes" id="UP001177021">
    <property type="component" value="Unassembled WGS sequence"/>
</dbReference>
<evidence type="ECO:0000313" key="1">
    <source>
        <dbReference type="EMBL" id="CAJ2646378.1"/>
    </source>
</evidence>
<comment type="caution">
    <text evidence="1">The sequence shown here is derived from an EMBL/GenBank/DDBJ whole genome shotgun (WGS) entry which is preliminary data.</text>
</comment>
<evidence type="ECO:0000313" key="2">
    <source>
        <dbReference type="Proteomes" id="UP001177021"/>
    </source>
</evidence>
<accession>A0ACB0JS65</accession>
<organism evidence="1 2">
    <name type="scientific">Trifolium pratense</name>
    <name type="common">Red clover</name>
    <dbReference type="NCBI Taxonomy" id="57577"/>
    <lineage>
        <taxon>Eukaryota</taxon>
        <taxon>Viridiplantae</taxon>
        <taxon>Streptophyta</taxon>
        <taxon>Embryophyta</taxon>
        <taxon>Tracheophyta</taxon>
        <taxon>Spermatophyta</taxon>
        <taxon>Magnoliopsida</taxon>
        <taxon>eudicotyledons</taxon>
        <taxon>Gunneridae</taxon>
        <taxon>Pentapetalae</taxon>
        <taxon>rosids</taxon>
        <taxon>fabids</taxon>
        <taxon>Fabales</taxon>
        <taxon>Fabaceae</taxon>
        <taxon>Papilionoideae</taxon>
        <taxon>50 kb inversion clade</taxon>
        <taxon>NPAAA clade</taxon>
        <taxon>Hologalegina</taxon>
        <taxon>IRL clade</taxon>
        <taxon>Trifolieae</taxon>
        <taxon>Trifolium</taxon>
    </lineage>
</organism>
<reference evidence="1" key="1">
    <citation type="submission" date="2023-10" db="EMBL/GenBank/DDBJ databases">
        <authorList>
            <person name="Rodriguez Cubillos JULIANA M."/>
            <person name="De Vega J."/>
        </authorList>
    </citation>
    <scope>NUCLEOTIDE SEQUENCE</scope>
</reference>
<proteinExistence type="predicted"/>
<gene>
    <name evidence="1" type="ORF">MILVUS5_LOCUS15096</name>
</gene>
<keyword evidence="2" id="KW-1185">Reference proteome</keyword>
<name>A0ACB0JS65_TRIPR</name>
<sequence length="811" mass="89796">MACYEVDAVNPSRIWQTANILSTELPVLATQVVFVVTVYRFLFFVYKPFHQPPLISQISVGFVLSQIIRRISPSAFSYVYPVDGVLNIEVLTHIGVVYYSFLSGLEINLDTILYAKKKAATIAISGIIFPMVMGPALYTLHRKVYGNGDGSELEENKLNAYVLWTLVLTVTGFPVVVHSLSELKLLYTGLGKAALTAAMIGDTYAWILFTLFVPFTVNGTGAIYSVLSTIIFAFICIYVVRPIIVKVIDRNTERDQWDDNQLLSVVMGIFLCAHITDALGTHGVVGAFVYGLILPHGKFADMVMSMTDDFGGTFLAPLFFSGTGMRLMVATIFEHPNWPFTLMVIILLCLLKILSTLFATFFFGMHARDGFALGLILNTKGAIALIMLNMAWDKSILLAPSYAVLASAVILMTIVVPPIINAIYKPRKRFEQNKLKTIQKLRLDAELRIQACVHNTRHATGIIKLIETFNATRLSPIHVFSLYLVELTGRAGALVAAHMEKPNGQFGVQNLTRSQEELESIDNIFKAFGEAYDAIRVQTLNVVSAYETIHEDIYNSAKEKGTSLIILPFHKQISSEGALETTNIAYQDINQNVMKSAPCSVGIFVDRDIGQFDLERKFHICMIFVGGPDDREALAIAWRMAGHPGVRLSVVRMLLFDEAAEVDTSSHNEAQGILLVVMDSEMQNDLDDEYVNSFRLTAVNNNDSITYSEVDVHSGEDIPTALKELENFGCDLYIVGQGNRRSSQAFSSLSEWCDCSELGVIGDMLASDNFGSRSSVLVVQQYGYGGMVLPNQHNHMKTNNDGSESLIVKTE</sequence>
<protein>
    <submittedName>
        <fullName evidence="1">Uncharacterized protein</fullName>
    </submittedName>
</protein>